<protein>
    <submittedName>
        <fullName evidence="1">Uncharacterized protein</fullName>
    </submittedName>
</protein>
<comment type="caution">
    <text evidence="1">The sequence shown here is derived from an EMBL/GenBank/DDBJ whole genome shotgun (WGS) entry which is preliminary data.</text>
</comment>
<evidence type="ECO:0000313" key="2">
    <source>
        <dbReference type="Proteomes" id="UP000673383"/>
    </source>
</evidence>
<evidence type="ECO:0000313" key="1">
    <source>
        <dbReference type="EMBL" id="MBP1299750.1"/>
    </source>
</evidence>
<sequence>MALTITIIGRRCGASSLPAFAVTPLVKGNASDLHITLPDILSPEESVEVGYFGIGLKSGRKQAYAQIAIEDYVEELKAGQILEITDMDELRASHEIRVIADGGGEEAEAQAV</sequence>
<organism evidence="1 2">
    <name type="scientific">Bradyrhizobium elkanii</name>
    <dbReference type="NCBI Taxonomy" id="29448"/>
    <lineage>
        <taxon>Bacteria</taxon>
        <taxon>Pseudomonadati</taxon>
        <taxon>Pseudomonadota</taxon>
        <taxon>Alphaproteobacteria</taxon>
        <taxon>Hyphomicrobiales</taxon>
        <taxon>Nitrobacteraceae</taxon>
        <taxon>Bradyrhizobium</taxon>
    </lineage>
</organism>
<dbReference type="EMBL" id="JAFICZ010000001">
    <property type="protein sequence ID" value="MBP1299750.1"/>
    <property type="molecule type" value="Genomic_DNA"/>
</dbReference>
<dbReference type="AlphaFoldDB" id="A0A8I2C6U3"/>
<reference evidence="1" key="1">
    <citation type="submission" date="2021-02" db="EMBL/GenBank/DDBJ databases">
        <title>Genomic Encyclopedia of Type Strains, Phase IV (KMG-V): Genome sequencing to study the core and pangenomes of soil and plant-associated prokaryotes.</title>
        <authorList>
            <person name="Whitman W."/>
        </authorList>
    </citation>
    <scope>NUCLEOTIDE SEQUENCE</scope>
    <source>
        <strain evidence="1">USDA 406</strain>
    </source>
</reference>
<proteinExistence type="predicted"/>
<gene>
    <name evidence="1" type="ORF">JOH49_009503</name>
</gene>
<name>A0A8I2C6U3_BRAEL</name>
<dbReference type="RefSeq" id="WP_018270150.1">
    <property type="nucleotide sequence ID" value="NZ_BJNL01000073.1"/>
</dbReference>
<accession>A0A8I2C6U3</accession>
<dbReference type="GeneID" id="92956878"/>
<dbReference type="Proteomes" id="UP000673383">
    <property type="component" value="Unassembled WGS sequence"/>
</dbReference>